<comment type="caution">
    <text evidence="2">The sequence shown here is derived from an EMBL/GenBank/DDBJ whole genome shotgun (WGS) entry which is preliminary data.</text>
</comment>
<keyword evidence="1" id="KW-0472">Membrane</keyword>
<evidence type="ECO:0000313" key="3">
    <source>
        <dbReference type="Proteomes" id="UP000076447"/>
    </source>
</evidence>
<protein>
    <submittedName>
        <fullName evidence="2">Uncharacterized protein</fullName>
    </submittedName>
</protein>
<dbReference type="Proteomes" id="UP000076447">
    <property type="component" value="Unassembled WGS sequence"/>
</dbReference>
<keyword evidence="1" id="KW-1133">Transmembrane helix</keyword>
<accession>A0A163SX82</accession>
<proteinExistence type="predicted"/>
<keyword evidence="1" id="KW-0812">Transmembrane</keyword>
<dbReference type="EMBL" id="LRIE01000039">
    <property type="protein sequence ID" value="KZM36854.1"/>
    <property type="molecule type" value="Genomic_DNA"/>
</dbReference>
<name>A0A163SX82_9CELL</name>
<reference evidence="2 3" key="1">
    <citation type="submission" date="2016-01" db="EMBL/GenBank/DDBJ databases">
        <title>Genome sequence of Oerskovia enterophila VJag, an agar and cellulose degrading bacterium.</title>
        <authorList>
            <person name="Poehlein A."/>
            <person name="Jag V."/>
            <person name="Bengelsdorf F."/>
            <person name="Duerre P."/>
            <person name="Daniel R."/>
        </authorList>
    </citation>
    <scope>NUCLEOTIDE SEQUENCE [LARGE SCALE GENOMIC DNA]</scope>
    <source>
        <strain evidence="2 3">VJag</strain>
    </source>
</reference>
<sequence>MHLLALDVLTVAAESSSGEEGALRLAVVGLLLLAGPLFYWLTWRRYRNAGERHDHRRDTRSEVRAVRGSDVHVRRLVGRTNSRMSGANHRS</sequence>
<dbReference type="AlphaFoldDB" id="A0A163SX82"/>
<evidence type="ECO:0000313" key="2">
    <source>
        <dbReference type="EMBL" id="KZM36854.1"/>
    </source>
</evidence>
<dbReference type="RefSeq" id="WP_068706933.1">
    <property type="nucleotide sequence ID" value="NZ_LRIE01000039.1"/>
</dbReference>
<dbReference type="PATRIC" id="fig|43678.3.peg.463"/>
<feature type="transmembrane region" description="Helical" evidence="1">
    <location>
        <begin position="25"/>
        <end position="43"/>
    </location>
</feature>
<organism evidence="2 3">
    <name type="scientific">Oerskovia enterophila</name>
    <dbReference type="NCBI Taxonomy" id="43678"/>
    <lineage>
        <taxon>Bacteria</taxon>
        <taxon>Bacillati</taxon>
        <taxon>Actinomycetota</taxon>
        <taxon>Actinomycetes</taxon>
        <taxon>Micrococcales</taxon>
        <taxon>Cellulomonadaceae</taxon>
        <taxon>Oerskovia</taxon>
    </lineage>
</organism>
<dbReference type="OrthoDB" id="6001663at2"/>
<dbReference type="STRING" id="43678.OJAG_04340"/>
<evidence type="ECO:0000256" key="1">
    <source>
        <dbReference type="SAM" id="Phobius"/>
    </source>
</evidence>
<gene>
    <name evidence="2" type="ORF">OJAG_04340</name>
</gene>